<dbReference type="InterPro" id="IPR001965">
    <property type="entry name" value="Znf_PHD"/>
</dbReference>
<evidence type="ECO:0000313" key="18">
    <source>
        <dbReference type="EMBL" id="CAH2059654.1"/>
    </source>
</evidence>
<dbReference type="SMART" id="SM00570">
    <property type="entry name" value="AWS"/>
    <property type="match status" value="1"/>
</dbReference>
<dbReference type="SUPFAM" id="SSF63748">
    <property type="entry name" value="Tudor/PWWP/MBT"/>
    <property type="match status" value="2"/>
</dbReference>
<dbReference type="Pfam" id="PF17907">
    <property type="entry name" value="AWS"/>
    <property type="match status" value="1"/>
</dbReference>
<keyword evidence="6" id="KW-0808">Transferase</keyword>
<feature type="domain" description="AWS" evidence="17">
    <location>
        <begin position="1342"/>
        <end position="1391"/>
    </location>
</feature>
<evidence type="ECO:0000256" key="1">
    <source>
        <dbReference type="ARBA" id="ARBA00004123"/>
    </source>
</evidence>
<dbReference type="CDD" id="cd05838">
    <property type="entry name" value="PWWP_NSD_rpt2"/>
    <property type="match status" value="1"/>
</dbReference>
<keyword evidence="19" id="KW-1185">Reference proteome</keyword>
<evidence type="ECO:0000256" key="6">
    <source>
        <dbReference type="ARBA" id="ARBA00022679"/>
    </source>
</evidence>
<evidence type="ECO:0000259" key="17">
    <source>
        <dbReference type="PROSITE" id="PS51215"/>
    </source>
</evidence>
<evidence type="ECO:0000256" key="12">
    <source>
        <dbReference type="ARBA" id="ARBA00023242"/>
    </source>
</evidence>
<dbReference type="PANTHER" id="PTHR22884">
    <property type="entry name" value="SET DOMAIN PROTEINS"/>
    <property type="match status" value="1"/>
</dbReference>
<dbReference type="InterPro" id="IPR019786">
    <property type="entry name" value="Zinc_finger_PHD-type_CS"/>
</dbReference>
<evidence type="ECO:0000256" key="3">
    <source>
        <dbReference type="ARBA" id="ARBA00022454"/>
    </source>
</evidence>
<evidence type="ECO:0000256" key="9">
    <source>
        <dbReference type="ARBA" id="ARBA00022737"/>
    </source>
</evidence>
<dbReference type="CDD" id="cd20144">
    <property type="entry name" value="PWWP_NSD_rpt1"/>
    <property type="match status" value="1"/>
</dbReference>
<evidence type="ECO:0000256" key="7">
    <source>
        <dbReference type="ARBA" id="ARBA00022691"/>
    </source>
</evidence>
<comment type="subcellular location">
    <subcellularLocation>
        <location evidence="2">Chromosome</location>
    </subcellularLocation>
    <subcellularLocation>
        <location evidence="1">Nucleus</location>
    </subcellularLocation>
</comment>
<dbReference type="CDD" id="cd15567">
    <property type="entry name" value="PHD4_NSD"/>
    <property type="match status" value="1"/>
</dbReference>
<dbReference type="InterPro" id="IPR050777">
    <property type="entry name" value="SET2_Histone-Lys_MeTrsfase"/>
</dbReference>
<evidence type="ECO:0000259" key="15">
    <source>
        <dbReference type="PROSITE" id="PS50812"/>
    </source>
</evidence>
<feature type="compositionally biased region" description="Basic and acidic residues" evidence="13">
    <location>
        <begin position="220"/>
        <end position="238"/>
    </location>
</feature>
<proteinExistence type="predicted"/>
<dbReference type="InterPro" id="IPR046341">
    <property type="entry name" value="SET_dom_sf"/>
</dbReference>
<dbReference type="PROSITE" id="PS01359">
    <property type="entry name" value="ZF_PHD_1"/>
    <property type="match status" value="1"/>
</dbReference>
<keyword evidence="9" id="KW-0677">Repeat</keyword>
<feature type="compositionally biased region" description="Acidic residues" evidence="13">
    <location>
        <begin position="490"/>
        <end position="500"/>
    </location>
</feature>
<dbReference type="SMART" id="SM00293">
    <property type="entry name" value="PWWP"/>
    <property type="match status" value="2"/>
</dbReference>
<reference evidence="18" key="1">
    <citation type="submission" date="2022-03" db="EMBL/GenBank/DDBJ databases">
        <authorList>
            <person name="Martin H S."/>
        </authorList>
    </citation>
    <scope>NUCLEOTIDE SEQUENCE</scope>
</reference>
<dbReference type="CDD" id="cd19173">
    <property type="entry name" value="SET_NSD"/>
    <property type="match status" value="1"/>
</dbReference>
<feature type="domain" description="PWWP" evidence="15">
    <location>
        <begin position="1207"/>
        <end position="1269"/>
    </location>
</feature>
<feature type="region of interest" description="Disordered" evidence="13">
    <location>
        <begin position="1532"/>
        <end position="1647"/>
    </location>
</feature>
<dbReference type="Pfam" id="PF22908">
    <property type="entry name" value="PHD_NSD"/>
    <property type="match status" value="1"/>
</dbReference>
<keyword evidence="8" id="KW-0479">Metal-binding</keyword>
<accession>A0ABN8IK65</accession>
<dbReference type="Gene3D" id="3.30.40.10">
    <property type="entry name" value="Zinc/RING finger domain, C3HC4 (zinc finger)"/>
    <property type="match status" value="3"/>
</dbReference>
<feature type="region of interest" description="Disordered" evidence="13">
    <location>
        <begin position="588"/>
        <end position="671"/>
    </location>
</feature>
<feature type="compositionally biased region" description="Basic and acidic residues" evidence="13">
    <location>
        <begin position="175"/>
        <end position="186"/>
    </location>
</feature>
<name>A0ABN8IK65_9NEOP</name>
<evidence type="ECO:0000259" key="14">
    <source>
        <dbReference type="PROSITE" id="PS50280"/>
    </source>
</evidence>
<dbReference type="PROSITE" id="PS51215">
    <property type="entry name" value="AWS"/>
    <property type="match status" value="1"/>
</dbReference>
<dbReference type="CDD" id="cd15566">
    <property type="entry name" value="PHD3_NSD"/>
    <property type="match status" value="1"/>
</dbReference>
<dbReference type="InterPro" id="IPR011011">
    <property type="entry name" value="Znf_FYVE_PHD"/>
</dbReference>
<feature type="region of interest" description="Disordered" evidence="13">
    <location>
        <begin position="174"/>
        <end position="194"/>
    </location>
</feature>
<keyword evidence="3" id="KW-0158">Chromosome</keyword>
<feature type="region of interest" description="Disordered" evidence="13">
    <location>
        <begin position="479"/>
        <end position="563"/>
    </location>
</feature>
<keyword evidence="5" id="KW-0489">Methyltransferase</keyword>
<evidence type="ECO:0000313" key="19">
    <source>
        <dbReference type="Proteomes" id="UP000837857"/>
    </source>
</evidence>
<dbReference type="PROSITE" id="PS50812">
    <property type="entry name" value="PWWP"/>
    <property type="match status" value="2"/>
</dbReference>
<feature type="domain" description="PWWP" evidence="15">
    <location>
        <begin position="9"/>
        <end position="74"/>
    </location>
</feature>
<evidence type="ECO:0000259" key="16">
    <source>
        <dbReference type="PROSITE" id="PS50868"/>
    </source>
</evidence>
<dbReference type="SMART" id="SM00249">
    <property type="entry name" value="PHD"/>
    <property type="match status" value="3"/>
</dbReference>
<evidence type="ECO:0000256" key="10">
    <source>
        <dbReference type="ARBA" id="ARBA00022771"/>
    </source>
</evidence>
<feature type="compositionally biased region" description="Basic and acidic residues" evidence="13">
    <location>
        <begin position="543"/>
        <end position="558"/>
    </location>
</feature>
<dbReference type="InterPro" id="IPR000313">
    <property type="entry name" value="PWWP_dom"/>
</dbReference>
<evidence type="ECO:0000256" key="8">
    <source>
        <dbReference type="ARBA" id="ARBA00022723"/>
    </source>
</evidence>
<dbReference type="Pfam" id="PF23004">
    <property type="entry name" value="PHDvar_NSD"/>
    <property type="match status" value="1"/>
</dbReference>
<dbReference type="Proteomes" id="UP000837857">
    <property type="component" value="Chromosome 26"/>
</dbReference>
<feature type="domain" description="SET" evidence="14">
    <location>
        <begin position="1393"/>
        <end position="1510"/>
    </location>
</feature>
<dbReference type="SUPFAM" id="SSF57903">
    <property type="entry name" value="FYVE/PHD zinc finger"/>
    <property type="match status" value="2"/>
</dbReference>
<feature type="compositionally biased region" description="Basic residues" evidence="13">
    <location>
        <begin position="1571"/>
        <end position="1580"/>
    </location>
</feature>
<dbReference type="InterPro" id="IPR006560">
    <property type="entry name" value="AWS_dom"/>
</dbReference>
<dbReference type="Gene3D" id="2.170.270.10">
    <property type="entry name" value="SET domain"/>
    <property type="match status" value="1"/>
</dbReference>
<dbReference type="InterPro" id="IPR055198">
    <property type="entry name" value="NSD_PHD"/>
</dbReference>
<keyword evidence="4" id="KW-0597">Phosphoprotein</keyword>
<dbReference type="Gene3D" id="2.30.30.140">
    <property type="match status" value="2"/>
</dbReference>
<evidence type="ECO:0000256" key="4">
    <source>
        <dbReference type="ARBA" id="ARBA00022553"/>
    </source>
</evidence>
<sequence length="1647" mass="187123">MEAKCEYQVGDLAWARMGTYPFWPCIITRDPLSGTFVKKKLFGRIEHDVLHVTFFGDNGRRGWIVDNMLRKFLGRLEFETERDNYTVEEKKRDPKLYGAFFISEKKQTQWSISVDEAEALMREPKRLRIDILRDMLVKSQCSKTTPKIERSKKVTRTNSDVSLSESLYDTLFSEDDSKTHENERSRSKTRNKSLDVSEVVTACLDNMAAKTGITKIQRQSHMDRWLQKAKSKTPEKSLLKAQTTPKIDKDSKTNNKKHKRSPSKESSTKKSLSLRRRRNESQDDIEIKLLSHQNEHDYSKKDFESDVNNDNLMQEVESNKFEELSENVYIGQVDSSIGSVESVGNYNKDGEESDVHLTVVNEELIETESDHNIQLLPEKIISEFNDIESTAADGDEVVLESMTKSNENLLTNLADQDDFNEINNYGTNVNKNDTVLDNNDFNQIEKMNYDDCEDGSVDSTTNLDECQRMDLDVNDGLEHEKNAAGGSADEQTEDTEESDCDGFQSSEDNEDLDSNISATLTESTVVTSEKYEEMDDTSAGDYPKTEDISKHEEEKECYDAPTVNGDVEPNRICDTALIDEKAFLDERSNRTSVAETESMDSDNTEELLSSNDPQSEIDPVGYNSKANVDPKSIENNDDSVSVTSETNSEISEFKHRTKPKHGRPADKHFTSLKSGLEDPEFLKYLELRQDALIDENPSITQEEITNYLYKTWLYEESSKSERKRTDDIEQAALVKGLNQEPVQPKKPRKRIKVNKEIYNDEDGMPKAKSKRKIIRPYYNEDYSDLDSDFEMYEMFNSKPNSALKSTNAPLENGTVDGGNCNEAVLLSGDDYDQVEEYFDQLTRPKPNLFKGLIRERVCEICERSGNLVKCKGCHSTFHTECTKKETEAIEAQLPTRGRKKKKRNRGRKRKSTEDSNGADVGSQSDERSPEDQNQSLDEIVAEPRIVVDADEAETRLCAAMRELFDQGKEYLSDSSENELSWSDAEAGKCRIVDVPLPSKRRAGLVADVDFRCNGCSRGDEPACFVCKSARSPRDGAEYRQRCQVAHCHRRYHQECLEHWPQTQLSPGGAGRSGRKPAGYFEPVTCPRHVCHTCVSDDPRGCKTRFSGDKLARCVRCPATYHTFTKCLPAGTQVLTGSAIVCPRHYEHRPGKVPCHVNTGWCFICALGGSLICCEYCPTSFHAECLNIKPPEGGYMCEDCETGRLPLYGEMVWVKLGHYRWWPGIILHPSEIPANIMAVKHSPGEFVVRFFGQYDHYWVNRGRVFPFQEGDSGKLSSQKSKIDVAFSMAMEHAQRACEILKTVEPNEEESLDIASSLLPPHYVKLKVNKPCGSLVGRRPDAEASLTQCDCGPDDEDPCGPYSQCLNRMLLTECGPCCRAGPRCNNRAFERREYPRLTPYRTPQRGWGLKTLDHIRAGQFVIEYVGELIDEEEFKRRMVRKHEIRDENYYFLTLDKERMIDAGPKGNLARFMNHCCEPNCETQKWTVLGDIRVGLFALRDIPPNSEVTFNYNLQCAGIEKKRCLCGAKRCSGYMGAKPKQNEPQPKKPRKDPTAKRAYRKRKNVELSPVGRGRPPKRRVSRSKPRELTDIERDLLIIRSATDGMSSDEESTKDGQKRKRPRTLYDEPTADDGGNSPSAKRSKTQVEVGD</sequence>
<dbReference type="InterPro" id="IPR013083">
    <property type="entry name" value="Znf_RING/FYVE/PHD"/>
</dbReference>
<dbReference type="InterPro" id="IPR003616">
    <property type="entry name" value="Post-SET_dom"/>
</dbReference>
<feature type="region of interest" description="Disordered" evidence="13">
    <location>
        <begin position="892"/>
        <end position="942"/>
    </location>
</feature>
<dbReference type="SMART" id="SM00508">
    <property type="entry name" value="PostSET"/>
    <property type="match status" value="1"/>
</dbReference>
<keyword evidence="11" id="KW-0862">Zinc</keyword>
<keyword evidence="10" id="KW-0863">Zinc-finger</keyword>
<dbReference type="PROSITE" id="PS50280">
    <property type="entry name" value="SET"/>
    <property type="match status" value="1"/>
</dbReference>
<feature type="compositionally biased region" description="Basic residues" evidence="13">
    <location>
        <begin position="896"/>
        <end position="910"/>
    </location>
</feature>
<dbReference type="Pfam" id="PF00856">
    <property type="entry name" value="SET"/>
    <property type="match status" value="1"/>
</dbReference>
<feature type="non-terminal residue" evidence="18">
    <location>
        <position position="1647"/>
    </location>
</feature>
<feature type="domain" description="Post-SET" evidence="16">
    <location>
        <begin position="1517"/>
        <end position="1533"/>
    </location>
</feature>
<dbReference type="InterPro" id="IPR055197">
    <property type="entry name" value="PHDvar_NSD"/>
</dbReference>
<feature type="compositionally biased region" description="Polar residues" evidence="13">
    <location>
        <begin position="514"/>
        <end position="527"/>
    </location>
</feature>
<dbReference type="SMART" id="SM00317">
    <property type="entry name" value="SET"/>
    <property type="match status" value="1"/>
</dbReference>
<organism evidence="18 19">
    <name type="scientific">Iphiclides podalirius</name>
    <name type="common">scarce swallowtail</name>
    <dbReference type="NCBI Taxonomy" id="110791"/>
    <lineage>
        <taxon>Eukaryota</taxon>
        <taxon>Metazoa</taxon>
        <taxon>Ecdysozoa</taxon>
        <taxon>Arthropoda</taxon>
        <taxon>Hexapoda</taxon>
        <taxon>Insecta</taxon>
        <taxon>Pterygota</taxon>
        <taxon>Neoptera</taxon>
        <taxon>Endopterygota</taxon>
        <taxon>Lepidoptera</taxon>
        <taxon>Glossata</taxon>
        <taxon>Ditrysia</taxon>
        <taxon>Papilionoidea</taxon>
        <taxon>Papilionidae</taxon>
        <taxon>Papilioninae</taxon>
        <taxon>Iphiclides</taxon>
    </lineage>
</organism>
<feature type="compositionally biased region" description="Basic and acidic residues" evidence="13">
    <location>
        <begin position="1581"/>
        <end position="1593"/>
    </location>
</feature>
<gene>
    <name evidence="18" type="ORF">IPOD504_LOCUS10967</name>
</gene>
<feature type="compositionally biased region" description="Polar residues" evidence="13">
    <location>
        <begin position="638"/>
        <end position="650"/>
    </location>
</feature>
<evidence type="ECO:0000256" key="11">
    <source>
        <dbReference type="ARBA" id="ARBA00022833"/>
    </source>
</evidence>
<keyword evidence="12" id="KW-0539">Nucleus</keyword>
<dbReference type="CDD" id="cd15565">
    <property type="entry name" value="PHD2_NSD"/>
    <property type="match status" value="1"/>
</dbReference>
<dbReference type="Pfam" id="PF00855">
    <property type="entry name" value="PWWP"/>
    <property type="match status" value="2"/>
</dbReference>
<keyword evidence="7" id="KW-0949">S-adenosyl-L-methionine</keyword>
<dbReference type="InterPro" id="IPR001214">
    <property type="entry name" value="SET_dom"/>
</dbReference>
<evidence type="ECO:0008006" key="20">
    <source>
        <dbReference type="Google" id="ProtNLM"/>
    </source>
</evidence>
<protein>
    <recommendedName>
        <fullName evidence="20">Histone-lysine N-methyltransferase</fullName>
    </recommendedName>
</protein>
<feature type="region of interest" description="Disordered" evidence="13">
    <location>
        <begin position="215"/>
        <end position="285"/>
    </location>
</feature>
<dbReference type="SUPFAM" id="SSF82199">
    <property type="entry name" value="SET domain"/>
    <property type="match status" value="1"/>
</dbReference>
<evidence type="ECO:0000256" key="5">
    <source>
        <dbReference type="ARBA" id="ARBA00022603"/>
    </source>
</evidence>
<dbReference type="PROSITE" id="PS50868">
    <property type="entry name" value="POST_SET"/>
    <property type="match status" value="1"/>
</dbReference>
<dbReference type="EMBL" id="OW152838">
    <property type="protein sequence ID" value="CAH2059654.1"/>
    <property type="molecule type" value="Genomic_DNA"/>
</dbReference>
<evidence type="ECO:0000256" key="2">
    <source>
        <dbReference type="ARBA" id="ARBA00004286"/>
    </source>
</evidence>
<evidence type="ECO:0000256" key="13">
    <source>
        <dbReference type="SAM" id="MobiDB-lite"/>
    </source>
</evidence>